<gene>
    <name evidence="1" type="ORF">KQI89_12680</name>
</gene>
<name>A0ABS6F4T2_9CLOT</name>
<keyword evidence="2" id="KW-1185">Reference proteome</keyword>
<organism evidence="1 2">
    <name type="scientific">Clostridium simiarum</name>
    <dbReference type="NCBI Taxonomy" id="2841506"/>
    <lineage>
        <taxon>Bacteria</taxon>
        <taxon>Bacillati</taxon>
        <taxon>Bacillota</taxon>
        <taxon>Clostridia</taxon>
        <taxon>Eubacteriales</taxon>
        <taxon>Clostridiaceae</taxon>
        <taxon>Clostridium</taxon>
    </lineage>
</organism>
<sequence length="66" mass="7450">MNKNDNLEAILNLKLAEGQDAYVASHMYSLAQAYGDLVSLEKPCIPFAIYNNEEVVGFTRMEYDMS</sequence>
<comment type="caution">
    <text evidence="1">The sequence shown here is derived from an EMBL/GenBank/DDBJ whole genome shotgun (WGS) entry which is preliminary data.</text>
</comment>
<evidence type="ECO:0000313" key="2">
    <source>
        <dbReference type="Proteomes" id="UP000736583"/>
    </source>
</evidence>
<evidence type="ECO:0008006" key="3">
    <source>
        <dbReference type="Google" id="ProtNLM"/>
    </source>
</evidence>
<accession>A0ABS6F4T2</accession>
<protein>
    <recommendedName>
        <fullName evidence="3">Acetyltransferase</fullName>
    </recommendedName>
</protein>
<dbReference type="RefSeq" id="WP_216457368.1">
    <property type="nucleotide sequence ID" value="NZ_JAHLQL010000004.1"/>
</dbReference>
<evidence type="ECO:0000313" key="1">
    <source>
        <dbReference type="EMBL" id="MBU5592613.1"/>
    </source>
</evidence>
<dbReference type="EMBL" id="JAHLQL010000004">
    <property type="protein sequence ID" value="MBU5592613.1"/>
    <property type="molecule type" value="Genomic_DNA"/>
</dbReference>
<reference evidence="1 2" key="1">
    <citation type="submission" date="2021-06" db="EMBL/GenBank/DDBJ databases">
        <authorList>
            <person name="Sun Q."/>
            <person name="Li D."/>
        </authorList>
    </citation>
    <scope>NUCLEOTIDE SEQUENCE [LARGE SCALE GENOMIC DNA]</scope>
    <source>
        <strain evidence="1 2">MSJ-4</strain>
    </source>
</reference>
<dbReference type="Proteomes" id="UP000736583">
    <property type="component" value="Unassembled WGS sequence"/>
</dbReference>
<proteinExistence type="predicted"/>